<dbReference type="InterPro" id="IPR000683">
    <property type="entry name" value="Gfo/Idh/MocA-like_OxRdtase_N"/>
</dbReference>
<comment type="caution">
    <text evidence="4">The sequence shown here is derived from an EMBL/GenBank/DDBJ whole genome shotgun (WGS) entry which is preliminary data.</text>
</comment>
<feature type="domain" description="GFO/IDH/MocA-like oxidoreductase" evidence="3">
    <location>
        <begin position="132"/>
        <end position="267"/>
    </location>
</feature>
<reference evidence="4 5" key="1">
    <citation type="submission" date="2019-02" db="EMBL/GenBank/DDBJ databases">
        <title>Genomic Encyclopedia of Type Strains, Phase IV (KMG-IV): sequencing the most valuable type-strain genomes for metagenomic binning, comparative biology and taxonomic classification.</title>
        <authorList>
            <person name="Goeker M."/>
        </authorList>
    </citation>
    <scope>NUCLEOTIDE SEQUENCE [LARGE SCALE GENOMIC DNA]</scope>
    <source>
        <strain evidence="4 5">DSM 29486</strain>
    </source>
</reference>
<dbReference type="GO" id="GO:0000166">
    <property type="term" value="F:nucleotide binding"/>
    <property type="evidence" value="ECO:0007669"/>
    <property type="project" value="InterPro"/>
</dbReference>
<evidence type="ECO:0000313" key="4">
    <source>
        <dbReference type="EMBL" id="RZS94096.1"/>
    </source>
</evidence>
<evidence type="ECO:0000259" key="3">
    <source>
        <dbReference type="Pfam" id="PF22725"/>
    </source>
</evidence>
<evidence type="ECO:0000313" key="5">
    <source>
        <dbReference type="Proteomes" id="UP000292927"/>
    </source>
</evidence>
<keyword evidence="5" id="KW-1185">Reference proteome</keyword>
<gene>
    <name evidence="4" type="ORF">EV209_2463</name>
</gene>
<evidence type="ECO:0000259" key="2">
    <source>
        <dbReference type="Pfam" id="PF01408"/>
    </source>
</evidence>
<dbReference type="InterPro" id="IPR050463">
    <property type="entry name" value="Gfo/Idh/MocA_oxidrdct_glycsds"/>
</dbReference>
<evidence type="ECO:0000256" key="1">
    <source>
        <dbReference type="ARBA" id="ARBA00023002"/>
    </source>
</evidence>
<feature type="domain" description="Gfo/Idh/MocA-like oxidoreductase N-terminal" evidence="2">
    <location>
        <begin position="5"/>
        <end position="120"/>
    </location>
</feature>
<dbReference type="GO" id="GO:0016491">
    <property type="term" value="F:oxidoreductase activity"/>
    <property type="evidence" value="ECO:0007669"/>
    <property type="project" value="UniProtKB-KW"/>
</dbReference>
<organism evidence="4 5">
    <name type="scientific">Cuneatibacter caecimuris</name>
    <dbReference type="NCBI Taxonomy" id="1796618"/>
    <lineage>
        <taxon>Bacteria</taxon>
        <taxon>Bacillati</taxon>
        <taxon>Bacillota</taxon>
        <taxon>Clostridia</taxon>
        <taxon>Lachnospirales</taxon>
        <taxon>Lachnospiraceae</taxon>
        <taxon>Cuneatibacter</taxon>
    </lineage>
</organism>
<dbReference type="Gene3D" id="3.40.50.720">
    <property type="entry name" value="NAD(P)-binding Rossmann-like Domain"/>
    <property type="match status" value="1"/>
</dbReference>
<dbReference type="Gene3D" id="3.30.360.10">
    <property type="entry name" value="Dihydrodipicolinate Reductase, domain 2"/>
    <property type="match status" value="1"/>
</dbReference>
<dbReference type="EMBL" id="SGXF01000005">
    <property type="protein sequence ID" value="RZS94096.1"/>
    <property type="molecule type" value="Genomic_DNA"/>
</dbReference>
<accession>A0A4Q7P2H3</accession>
<proteinExistence type="predicted"/>
<dbReference type="Proteomes" id="UP000292927">
    <property type="component" value="Unassembled WGS sequence"/>
</dbReference>
<dbReference type="Pfam" id="PF01408">
    <property type="entry name" value="GFO_IDH_MocA"/>
    <property type="match status" value="1"/>
</dbReference>
<dbReference type="InterPro" id="IPR036291">
    <property type="entry name" value="NAD(P)-bd_dom_sf"/>
</dbReference>
<dbReference type="RefSeq" id="WP_130435731.1">
    <property type="nucleotide sequence ID" value="NZ_SGXF01000005.1"/>
</dbReference>
<dbReference type="Pfam" id="PF22725">
    <property type="entry name" value="GFO_IDH_MocA_C3"/>
    <property type="match status" value="1"/>
</dbReference>
<dbReference type="InterPro" id="IPR055170">
    <property type="entry name" value="GFO_IDH_MocA-like_dom"/>
</dbReference>
<sequence>MEKVGIGILGLGAISGIYLKNLTELFKEVEIIGVYDLFQEKTDQVSREYEIPKAYSSMEDMFRDEDVEIVLNLTRPQDHYEVIKAALLAGKHVYTEKPLAATLEEGKELVSLARARGLLLAGAPDTFLGAGIQTCRKLIDSGFIGRPIGASASMICRGHEGWHPAPAFYYQPGGGPMMDMGPYYLTALINLMGSVKGLTALCTKSFETRTITSEPQRGAVIPVEVPTHVNGILQFESGAAATVTTTFDVYYDRQDRLEIYGAEGTLRVPDPNGYGGSVMLLRPEQGCFKEMPLIFDYQDNSRGLGVADMARALRSGQSCRADSGQLLHVLEIMTAFERSSREGRYLELETSCERGPAMNHNLVHGFLQS</sequence>
<name>A0A4Q7P2H3_9FIRM</name>
<dbReference type="PANTHER" id="PTHR43818:SF11">
    <property type="entry name" value="BCDNA.GH03377"/>
    <property type="match status" value="1"/>
</dbReference>
<keyword evidence="1" id="KW-0560">Oxidoreductase</keyword>
<dbReference type="OrthoDB" id="9815825at2"/>
<dbReference type="AlphaFoldDB" id="A0A4Q7P2H3"/>
<dbReference type="PANTHER" id="PTHR43818">
    <property type="entry name" value="BCDNA.GH03377"/>
    <property type="match status" value="1"/>
</dbReference>
<dbReference type="SUPFAM" id="SSF55347">
    <property type="entry name" value="Glyceraldehyde-3-phosphate dehydrogenase-like, C-terminal domain"/>
    <property type="match status" value="1"/>
</dbReference>
<dbReference type="SUPFAM" id="SSF51735">
    <property type="entry name" value="NAD(P)-binding Rossmann-fold domains"/>
    <property type="match status" value="1"/>
</dbReference>
<protein>
    <submittedName>
        <fullName evidence="4">Putative dehydrogenase</fullName>
    </submittedName>
</protein>